<dbReference type="InterPro" id="IPR051803">
    <property type="entry name" value="TA_system_RelE-like_toxin"/>
</dbReference>
<evidence type="ECO:0000256" key="3">
    <source>
        <dbReference type="PIRNR" id="PIRNR029218"/>
    </source>
</evidence>
<sequence length="98" mass="11334">MALVEFANAAIADLDEIDDYSIEQFGEDAAQSYMHGFKEAFAQLQDYPRSGQPATELGKNMRCLTHRRHRIFYRIEAEQVLILRILHDAMDAKRQFAN</sequence>
<dbReference type="Pfam" id="PF05016">
    <property type="entry name" value="ParE_toxin"/>
    <property type="match status" value="1"/>
</dbReference>
<dbReference type="RefSeq" id="WP_317082936.1">
    <property type="nucleotide sequence ID" value="NZ_CP136594.1"/>
</dbReference>
<dbReference type="AlphaFoldDB" id="A0AA97FB00"/>
<dbReference type="EMBL" id="CP136594">
    <property type="protein sequence ID" value="WOE75760.1"/>
    <property type="molecule type" value="Genomic_DNA"/>
</dbReference>
<dbReference type="InterPro" id="IPR035093">
    <property type="entry name" value="RelE/ParE_toxin_dom_sf"/>
</dbReference>
<dbReference type="InterPro" id="IPR028344">
    <property type="entry name" value="ParE1/4"/>
</dbReference>
<evidence type="ECO:0000256" key="1">
    <source>
        <dbReference type="ARBA" id="ARBA00006226"/>
    </source>
</evidence>
<dbReference type="Gene3D" id="3.30.2310.20">
    <property type="entry name" value="RelE-like"/>
    <property type="match status" value="1"/>
</dbReference>
<dbReference type="PIRSF" id="PIRSF029218">
    <property type="entry name" value="ParE"/>
    <property type="match status" value="1"/>
</dbReference>
<dbReference type="Proteomes" id="UP001302429">
    <property type="component" value="Chromosome"/>
</dbReference>
<accession>A0AA97FB00</accession>
<gene>
    <name evidence="4" type="ORF">RB602_03335</name>
</gene>
<dbReference type="InterPro" id="IPR007712">
    <property type="entry name" value="RelE/ParE_toxin"/>
</dbReference>
<evidence type="ECO:0000313" key="4">
    <source>
        <dbReference type="EMBL" id="WOE75760.1"/>
    </source>
</evidence>
<evidence type="ECO:0000256" key="2">
    <source>
        <dbReference type="ARBA" id="ARBA00022649"/>
    </source>
</evidence>
<dbReference type="KEGG" id="acoa:RB602_03335"/>
<keyword evidence="2" id="KW-1277">Toxin-antitoxin system</keyword>
<organism evidence="4 5">
    <name type="scientific">Alterisphingorhabdus coralli</name>
    <dbReference type="NCBI Taxonomy" id="3071408"/>
    <lineage>
        <taxon>Bacteria</taxon>
        <taxon>Pseudomonadati</taxon>
        <taxon>Pseudomonadota</taxon>
        <taxon>Alphaproteobacteria</taxon>
        <taxon>Sphingomonadales</taxon>
        <taxon>Sphingomonadaceae</taxon>
        <taxon>Alterisphingorhabdus (ex Yan et al. 2024)</taxon>
    </lineage>
</organism>
<protein>
    <recommendedName>
        <fullName evidence="3">Toxin</fullName>
    </recommendedName>
</protein>
<dbReference type="PANTHER" id="PTHR33755">
    <property type="entry name" value="TOXIN PARE1-RELATED"/>
    <property type="match status" value="1"/>
</dbReference>
<evidence type="ECO:0000313" key="5">
    <source>
        <dbReference type="Proteomes" id="UP001302429"/>
    </source>
</evidence>
<comment type="similarity">
    <text evidence="1 3">Belongs to the RelE toxin family.</text>
</comment>
<keyword evidence="5" id="KW-1185">Reference proteome</keyword>
<name>A0AA97FB00_9SPHN</name>
<proteinExistence type="inferred from homology"/>
<reference evidence="4 5" key="1">
    <citation type="submission" date="2023-10" db="EMBL/GenBank/DDBJ databases">
        <title>Complete genome sequence of a Sphingomonadaceae bacterium.</title>
        <authorList>
            <person name="Yan C."/>
        </authorList>
    </citation>
    <scope>NUCLEOTIDE SEQUENCE [LARGE SCALE GENOMIC DNA]</scope>
    <source>
        <strain evidence="4 5">SCSIO 66989</strain>
    </source>
</reference>